<dbReference type="InterPro" id="IPR043114">
    <property type="entry name" value="T26-6p_C_sf"/>
</dbReference>
<feature type="domain" description="T26-6p C-terminal" evidence="2">
    <location>
        <begin position="566"/>
        <end position="700"/>
    </location>
</feature>
<dbReference type="GeneID" id="28490667"/>
<keyword evidence="1" id="KW-0472">Membrane</keyword>
<proteinExistence type="predicted"/>
<dbReference type="RefSeq" id="WP_068320685.1">
    <property type="nucleotide sequence ID" value="NZ_CP010835.1"/>
</dbReference>
<dbReference type="PATRIC" id="fig|1609559.3.peg.509"/>
<dbReference type="Pfam" id="PF22265">
    <property type="entry name" value="T26-6p_Ig-like_dom_2"/>
    <property type="match status" value="1"/>
</dbReference>
<feature type="domain" description="T26-6p immunoglobulin-like" evidence="3">
    <location>
        <begin position="233"/>
        <end position="361"/>
    </location>
</feature>
<evidence type="ECO:0008006" key="7">
    <source>
        <dbReference type="Google" id="ProtNLM"/>
    </source>
</evidence>
<dbReference type="KEGG" id="pyc:TQ32_02495"/>
<dbReference type="STRING" id="1609559.TQ32_02495"/>
<dbReference type="InterPro" id="IPR048730">
    <property type="entry name" value="T26-6p_C"/>
</dbReference>
<evidence type="ECO:0000256" key="1">
    <source>
        <dbReference type="SAM" id="Phobius"/>
    </source>
</evidence>
<dbReference type="OrthoDB" id="102128at2157"/>
<reference evidence="5 6" key="2">
    <citation type="journal article" date="2016" name="Int. J. Syst. Evol. Microbiol.">
        <title>Pyrococcus kukulkanii sp. nov., a hyperthermophilic, piezophilic archaeon isolated from a deep-sea hydrothermal vent.</title>
        <authorList>
            <person name="Callac N."/>
            <person name="Oger P."/>
            <person name="Lesongeur F."/>
            <person name="Rattray J.E."/>
            <person name="Vannier P."/>
            <person name="Michoud G."/>
            <person name="Beauverger M."/>
            <person name="Gayet N."/>
            <person name="Rouxel O."/>
            <person name="Jebbar M."/>
            <person name="Godfroy A."/>
        </authorList>
    </citation>
    <scope>NUCLEOTIDE SEQUENCE [LARGE SCALE GENOMIC DNA]</scope>
    <source>
        <strain evidence="5 6">NCB100</strain>
    </source>
</reference>
<dbReference type="AlphaFoldDB" id="A0A127B7W9"/>
<evidence type="ECO:0000313" key="6">
    <source>
        <dbReference type="Proteomes" id="UP000070587"/>
    </source>
</evidence>
<dbReference type="Gene3D" id="1.20.120.870">
    <property type="entry name" value="pT26-6p, five-helical bundle domain"/>
    <property type="match status" value="1"/>
</dbReference>
<dbReference type="InterPro" id="IPR054316">
    <property type="entry name" value="T26-6p_Ig-like_dom_2"/>
</dbReference>
<dbReference type="InterPro" id="IPR054315">
    <property type="entry name" value="T26-6p_Ig-like_dom_1"/>
</dbReference>
<dbReference type="Proteomes" id="UP000070587">
    <property type="component" value="Chromosome"/>
</dbReference>
<feature type="transmembrane region" description="Helical" evidence="1">
    <location>
        <begin position="742"/>
        <end position="762"/>
    </location>
</feature>
<evidence type="ECO:0000259" key="4">
    <source>
        <dbReference type="Pfam" id="PF22265"/>
    </source>
</evidence>
<reference evidence="6" key="1">
    <citation type="submission" date="2015-02" db="EMBL/GenBank/DDBJ databases">
        <title>Pyrococcus kukulkanii sp. nov., a novel hyperthermophilic archaeon isolated from a deep-sea hydrothermal vent at the Guaymas Basin.</title>
        <authorList>
            <person name="Oger P.M."/>
            <person name="Callac N."/>
            <person name="Jebbar M."/>
            <person name="Godfroy A."/>
        </authorList>
    </citation>
    <scope>NUCLEOTIDE SEQUENCE [LARGE SCALE GENOMIC DNA]</scope>
    <source>
        <strain evidence="6">NCB100</strain>
    </source>
</reference>
<dbReference type="EMBL" id="CP010835">
    <property type="protein sequence ID" value="AMM53481.1"/>
    <property type="molecule type" value="Genomic_DNA"/>
</dbReference>
<evidence type="ECO:0000313" key="5">
    <source>
        <dbReference type="EMBL" id="AMM53481.1"/>
    </source>
</evidence>
<sequence>MLFSKIFSFLKRERKDREGKKKGNEQRRERKKALTSATLILMLLVSIYSEPVAALDLKSLFSKSPAGFLYNFWKGYFSTVKNNGLGAIAGAWAGCKVGGAVGAAIGSVVPGVGNAVGGALGCIGGAVAGAFFGASAEQKLKDKITNSRIYKWIFGNNDKEKTSLSILQPRNISYNEYASKTTLLEVFNTTFVNMSELLQAEAKDFQELMARLAPKIGEYDLEEADGNVGEFKNVEIEGPYNIYGFSAIPIKFTLSPRGNEEVKDPICLTSVSIYAYTKDGRKLWTRTWTFKPGEKCGEEGTVWSFETVLKGPDPYVNEIDKIINGLADADTVQKLYLATPADEPYEIVAEVHGIRMIYYNKGGQWIFDHNETISARWRTSSAYKHLAAGRIEIGGFREGTLPVDMKDDPKASMFVPYLMRGSGAASNIIVRAWANPLHIVNATSTFKFYVGANTKFFDELINDFKVEISDESRIVVYRILKDGHWELAATLPMNGLASLGDLRSPTHLEGAVTYHESSNVASYRVFFAIKAYVKRDDGIKIPIWLLIEPNIAVMSNVGRVVRLDPTFRQIEDLTSDNEWSAYDAEQARALVDTVIKQLKDKIETAEYWIERGSQLGNKDVVEYAKKAKEHYEEAIRYAEKIKSANNINDVIRYLEIVRDEEIAGDYYLEAARQASFNNKEQAETLAETAEKVSKVANKYKGGVAALPIPTDWSDIRELVPFIIRIVVSILAIYIARQLFGTVGALVVGIIVGLWWVGPMFGFHL</sequence>
<protein>
    <recommendedName>
        <fullName evidence="7">Glycine zipper domain-containing protein</fullName>
    </recommendedName>
</protein>
<accession>A0A127B7W9</accession>
<evidence type="ECO:0000259" key="2">
    <source>
        <dbReference type="Pfam" id="PF20984"/>
    </source>
</evidence>
<feature type="transmembrane region" description="Helical" evidence="1">
    <location>
        <begin position="718"/>
        <end position="735"/>
    </location>
</feature>
<keyword evidence="1" id="KW-1133">Transmembrane helix</keyword>
<name>A0A127B7W9_9EURY</name>
<dbReference type="PANTHER" id="PTHR21525:SF9">
    <property type="entry name" value="CHANNEL_COLICIN DOMAIN-CONTAINING PROTEIN"/>
    <property type="match status" value="1"/>
</dbReference>
<evidence type="ECO:0000259" key="3">
    <source>
        <dbReference type="Pfam" id="PF22092"/>
    </source>
</evidence>
<organism evidence="5 6">
    <name type="scientific">Pyrococcus kukulkanii</name>
    <dbReference type="NCBI Taxonomy" id="1609559"/>
    <lineage>
        <taxon>Archaea</taxon>
        <taxon>Methanobacteriati</taxon>
        <taxon>Methanobacteriota</taxon>
        <taxon>Thermococci</taxon>
        <taxon>Thermococcales</taxon>
        <taxon>Thermococcaceae</taxon>
        <taxon>Pyrococcus</taxon>
    </lineage>
</organism>
<gene>
    <name evidence="5" type="ORF">TQ32_02495</name>
</gene>
<dbReference type="Pfam" id="PF22092">
    <property type="entry name" value="T26-6p_Ig-like_dom"/>
    <property type="match status" value="1"/>
</dbReference>
<feature type="domain" description="T26-6p second immunoglobulin-like" evidence="4">
    <location>
        <begin position="420"/>
        <end position="554"/>
    </location>
</feature>
<dbReference type="Pfam" id="PF20984">
    <property type="entry name" value="PT26-6P_helical"/>
    <property type="match status" value="1"/>
</dbReference>
<dbReference type="PANTHER" id="PTHR21525">
    <property type="entry name" value="MOTILE SPERM PROTEIN"/>
    <property type="match status" value="1"/>
</dbReference>
<keyword evidence="1" id="KW-0812">Transmembrane</keyword>
<dbReference type="Gene3D" id="2.60.40.2050">
    <property type="match status" value="1"/>
</dbReference>